<sequence>MSRQADPAQKTHPHTHTYADLRHGLDVGLARTDGRMALLAQRSDQTDKDVTDLAARVAALEHARWPLPAVASLCALGALATTVWQAVGR</sequence>
<gene>
    <name evidence="1" type="ORF">DVK44_03865</name>
</gene>
<keyword evidence="2" id="KW-1185">Reference proteome</keyword>
<evidence type="ECO:0000313" key="1">
    <source>
        <dbReference type="EMBL" id="AXG82338.1"/>
    </source>
</evidence>
<reference evidence="2" key="1">
    <citation type="submission" date="2018-07" db="EMBL/GenBank/DDBJ databases">
        <authorList>
            <person name="Zhao J."/>
        </authorList>
    </citation>
    <scope>NUCLEOTIDE SEQUENCE [LARGE SCALE GENOMIC DNA]</scope>
    <source>
        <strain evidence="2">GSSD-12</strain>
    </source>
</reference>
<dbReference type="EMBL" id="CP031194">
    <property type="protein sequence ID" value="AXG82338.1"/>
    <property type="molecule type" value="Genomic_DNA"/>
</dbReference>
<dbReference type="AlphaFoldDB" id="A0A345I064"/>
<name>A0A345I064_9ACTN</name>
<organism evidence="1 2">
    <name type="scientific">Streptomyces paludis</name>
    <dbReference type="NCBI Taxonomy" id="2282738"/>
    <lineage>
        <taxon>Bacteria</taxon>
        <taxon>Bacillati</taxon>
        <taxon>Actinomycetota</taxon>
        <taxon>Actinomycetes</taxon>
        <taxon>Kitasatosporales</taxon>
        <taxon>Streptomycetaceae</taxon>
        <taxon>Streptomyces</taxon>
    </lineage>
</organism>
<dbReference type="OrthoDB" id="4310037at2"/>
<dbReference type="RefSeq" id="WP_114664876.1">
    <property type="nucleotide sequence ID" value="NZ_CP031194.1"/>
</dbReference>
<evidence type="ECO:0000313" key="2">
    <source>
        <dbReference type="Proteomes" id="UP000253868"/>
    </source>
</evidence>
<dbReference type="KEGG" id="spad:DVK44_03865"/>
<proteinExistence type="predicted"/>
<accession>A0A345I064</accession>
<dbReference type="Proteomes" id="UP000253868">
    <property type="component" value="Chromosome"/>
</dbReference>
<protein>
    <submittedName>
        <fullName evidence="1">Uncharacterized protein</fullName>
    </submittedName>
</protein>